<gene>
    <name evidence="2" type="ORF">EDM56_09600</name>
</gene>
<reference evidence="2 3" key="1">
    <citation type="submission" date="2018-10" db="EMBL/GenBank/DDBJ databases">
        <title>Phylogenomics of Brevibacillus.</title>
        <authorList>
            <person name="Dunlap C."/>
        </authorList>
    </citation>
    <scope>NUCLEOTIDE SEQUENCE [LARGE SCALE GENOMIC DNA]</scope>
    <source>
        <strain evidence="2 3">JCM 15716</strain>
    </source>
</reference>
<evidence type="ECO:0000313" key="2">
    <source>
        <dbReference type="EMBL" id="RNB89445.1"/>
    </source>
</evidence>
<evidence type="ECO:0000313" key="3">
    <source>
        <dbReference type="Proteomes" id="UP000271031"/>
    </source>
</evidence>
<name>A0A3M8DPT4_9BACL</name>
<comment type="caution">
    <text evidence="2">The sequence shown here is derived from an EMBL/GenBank/DDBJ whole genome shotgun (WGS) entry which is preliminary data.</text>
</comment>
<keyword evidence="3" id="KW-1185">Reference proteome</keyword>
<accession>A0A3M8DPT4</accession>
<evidence type="ECO:0000256" key="1">
    <source>
        <dbReference type="SAM" id="MobiDB-lite"/>
    </source>
</evidence>
<sequence length="70" mass="7824">MTMPAGGQGVRPRAKNENCAPKPHAARRVYLKDDMWRKAFSFFAHGLAGIVKVFRSTFLQKSLRCCGKPS</sequence>
<proteinExistence type="predicted"/>
<dbReference type="EMBL" id="RHHQ01000008">
    <property type="protein sequence ID" value="RNB89445.1"/>
    <property type="molecule type" value="Genomic_DNA"/>
</dbReference>
<feature type="region of interest" description="Disordered" evidence="1">
    <location>
        <begin position="1"/>
        <end position="21"/>
    </location>
</feature>
<organism evidence="2 3">
    <name type="scientific">Brevibacillus fluminis</name>
    <dbReference type="NCBI Taxonomy" id="511487"/>
    <lineage>
        <taxon>Bacteria</taxon>
        <taxon>Bacillati</taxon>
        <taxon>Bacillota</taxon>
        <taxon>Bacilli</taxon>
        <taxon>Bacillales</taxon>
        <taxon>Paenibacillaceae</taxon>
        <taxon>Brevibacillus</taxon>
    </lineage>
</organism>
<protein>
    <submittedName>
        <fullName evidence="2">Uncharacterized protein</fullName>
    </submittedName>
</protein>
<dbReference type="Proteomes" id="UP000271031">
    <property type="component" value="Unassembled WGS sequence"/>
</dbReference>
<dbReference type="AlphaFoldDB" id="A0A3M8DPT4"/>